<comment type="subunit">
    <text evidence="3 8">Homodimer and heterodimers.</text>
</comment>
<protein>
    <recommendedName>
        <fullName evidence="8">CASP-like protein</fullName>
    </recommendedName>
</protein>
<dbReference type="InterPro" id="IPR006702">
    <property type="entry name" value="CASP_dom"/>
</dbReference>
<dbReference type="NCBIfam" id="TIGR01569">
    <property type="entry name" value="A_tha_TIGR01569"/>
    <property type="match status" value="1"/>
</dbReference>
<organism evidence="10">
    <name type="scientific">Rhizophora mucronata</name>
    <name type="common">Asiatic mangrove</name>
    <dbReference type="NCBI Taxonomy" id="61149"/>
    <lineage>
        <taxon>Eukaryota</taxon>
        <taxon>Viridiplantae</taxon>
        <taxon>Streptophyta</taxon>
        <taxon>Embryophyta</taxon>
        <taxon>Tracheophyta</taxon>
        <taxon>Spermatophyta</taxon>
        <taxon>Magnoliopsida</taxon>
        <taxon>eudicotyledons</taxon>
        <taxon>Gunneridae</taxon>
        <taxon>Pentapetalae</taxon>
        <taxon>rosids</taxon>
        <taxon>fabids</taxon>
        <taxon>Malpighiales</taxon>
        <taxon>Rhizophoraceae</taxon>
        <taxon>Rhizophora</taxon>
    </lineage>
</organism>
<dbReference type="InterPro" id="IPR006459">
    <property type="entry name" value="CASP/CASPL"/>
</dbReference>
<evidence type="ECO:0000259" key="9">
    <source>
        <dbReference type="Pfam" id="PF04535"/>
    </source>
</evidence>
<evidence type="ECO:0000256" key="7">
    <source>
        <dbReference type="ARBA" id="ARBA00023136"/>
    </source>
</evidence>
<keyword evidence="5 8" id="KW-0812">Transmembrane</keyword>
<dbReference type="AlphaFoldDB" id="A0A2P2J4H1"/>
<evidence type="ECO:0000256" key="4">
    <source>
        <dbReference type="ARBA" id="ARBA00022475"/>
    </source>
</evidence>
<feature type="transmembrane region" description="Helical" evidence="8">
    <location>
        <begin position="113"/>
        <end position="139"/>
    </location>
</feature>
<comment type="similarity">
    <text evidence="2 8">Belongs to the Casparian strip membrane proteins (CASP) family.</text>
</comment>
<keyword evidence="6 8" id="KW-1133">Transmembrane helix</keyword>
<reference evidence="10" key="1">
    <citation type="submission" date="2018-02" db="EMBL/GenBank/DDBJ databases">
        <title>Rhizophora mucronata_Transcriptome.</title>
        <authorList>
            <person name="Meera S.P."/>
            <person name="Sreeshan A."/>
            <person name="Augustine A."/>
        </authorList>
    </citation>
    <scope>NUCLEOTIDE SEQUENCE</scope>
    <source>
        <tissue evidence="10">Leaf</tissue>
    </source>
</reference>
<dbReference type="Pfam" id="PF04535">
    <property type="entry name" value="CASP_dom"/>
    <property type="match status" value="1"/>
</dbReference>
<sequence length="191" mass="19991">MESQSKAVLGVMEGVESKGASQKGVSKSDLLLRVLALVLTLTAAIVLGVDKQTTTVPVKLVDTLPAVNITVVAKWSYLSAFVYLVVANAVASSYAALSLILSIGSKKCLSPIIITLDLLMVALLFSSNGAAMAIGFMGYKGNSHVGWKKSCNVFGKFCNQVAAASVLSLVGSLMFVLLVALASLRLHKKSK</sequence>
<dbReference type="InterPro" id="IPR044173">
    <property type="entry name" value="CASPL"/>
</dbReference>
<feature type="transmembrane region" description="Helical" evidence="8">
    <location>
        <begin position="80"/>
        <end position="101"/>
    </location>
</feature>
<keyword evidence="4 8" id="KW-1003">Cell membrane</keyword>
<evidence type="ECO:0000256" key="2">
    <source>
        <dbReference type="ARBA" id="ARBA00007651"/>
    </source>
</evidence>
<name>A0A2P2J4H1_RHIMU</name>
<feature type="transmembrane region" description="Helical" evidence="8">
    <location>
        <begin position="30"/>
        <end position="49"/>
    </location>
</feature>
<accession>A0A2P2J4H1</accession>
<evidence type="ECO:0000313" key="10">
    <source>
        <dbReference type="EMBL" id="MBW88378.1"/>
    </source>
</evidence>
<dbReference type="EMBL" id="GGEC01007895">
    <property type="protein sequence ID" value="MBW88378.1"/>
    <property type="molecule type" value="Transcribed_RNA"/>
</dbReference>
<dbReference type="PANTHER" id="PTHR36488">
    <property type="entry name" value="CASP-LIKE PROTEIN 1U1"/>
    <property type="match status" value="1"/>
</dbReference>
<keyword evidence="7 8" id="KW-0472">Membrane</keyword>
<dbReference type="PANTHER" id="PTHR36488:SF8">
    <property type="entry name" value="CASP-LIKE PROTEIN 1U1"/>
    <property type="match status" value="1"/>
</dbReference>
<evidence type="ECO:0000256" key="6">
    <source>
        <dbReference type="ARBA" id="ARBA00022989"/>
    </source>
</evidence>
<evidence type="ECO:0000256" key="8">
    <source>
        <dbReference type="RuleBase" id="RU361233"/>
    </source>
</evidence>
<proteinExistence type="inferred from homology"/>
<comment type="subcellular location">
    <subcellularLocation>
        <location evidence="1 8">Cell membrane</location>
        <topology evidence="1 8">Multi-pass membrane protein</topology>
    </subcellularLocation>
</comment>
<feature type="domain" description="Casparian strip membrane protein" evidence="9">
    <location>
        <begin position="23"/>
        <end position="173"/>
    </location>
</feature>
<evidence type="ECO:0000256" key="1">
    <source>
        <dbReference type="ARBA" id="ARBA00004651"/>
    </source>
</evidence>
<dbReference type="GO" id="GO:0005886">
    <property type="term" value="C:plasma membrane"/>
    <property type="evidence" value="ECO:0007669"/>
    <property type="project" value="UniProtKB-SubCell"/>
</dbReference>
<evidence type="ECO:0000256" key="5">
    <source>
        <dbReference type="ARBA" id="ARBA00022692"/>
    </source>
</evidence>
<feature type="transmembrane region" description="Helical" evidence="8">
    <location>
        <begin position="159"/>
        <end position="184"/>
    </location>
</feature>
<evidence type="ECO:0000256" key="3">
    <source>
        <dbReference type="ARBA" id="ARBA00011489"/>
    </source>
</evidence>